<reference evidence="2" key="2">
    <citation type="submission" date="2020-09" db="EMBL/GenBank/DDBJ databases">
        <authorList>
            <person name="Sun Q."/>
            <person name="Zhou Y."/>
        </authorList>
    </citation>
    <scope>NUCLEOTIDE SEQUENCE</scope>
    <source>
        <strain evidence="2">CGMCC 4.7368</strain>
    </source>
</reference>
<protein>
    <recommendedName>
        <fullName evidence="1">ABM domain-containing protein</fullName>
    </recommendedName>
</protein>
<evidence type="ECO:0000259" key="1">
    <source>
        <dbReference type="Pfam" id="PF03992"/>
    </source>
</evidence>
<dbReference type="Proteomes" id="UP000646523">
    <property type="component" value="Unassembled WGS sequence"/>
</dbReference>
<dbReference type="AlphaFoldDB" id="A0A918DNX8"/>
<dbReference type="EMBL" id="BMNH01000017">
    <property type="protein sequence ID" value="GGO75530.1"/>
    <property type="molecule type" value="Genomic_DNA"/>
</dbReference>
<proteinExistence type="predicted"/>
<dbReference type="InterPro" id="IPR011008">
    <property type="entry name" value="Dimeric_a/b-barrel"/>
</dbReference>
<evidence type="ECO:0000313" key="3">
    <source>
        <dbReference type="Proteomes" id="UP000646523"/>
    </source>
</evidence>
<dbReference type="InterPro" id="IPR007138">
    <property type="entry name" value="ABM_dom"/>
</dbReference>
<organism evidence="2 3">
    <name type="scientific">Nonomuraea cavernae</name>
    <dbReference type="NCBI Taxonomy" id="2045107"/>
    <lineage>
        <taxon>Bacteria</taxon>
        <taxon>Bacillati</taxon>
        <taxon>Actinomycetota</taxon>
        <taxon>Actinomycetes</taxon>
        <taxon>Streptosporangiales</taxon>
        <taxon>Streptosporangiaceae</taxon>
        <taxon>Nonomuraea</taxon>
    </lineage>
</organism>
<gene>
    <name evidence="2" type="ORF">GCM10012289_50820</name>
</gene>
<dbReference type="Gene3D" id="3.30.70.100">
    <property type="match status" value="1"/>
</dbReference>
<dbReference type="SUPFAM" id="SSF54909">
    <property type="entry name" value="Dimeric alpha+beta barrel"/>
    <property type="match status" value="1"/>
</dbReference>
<accession>A0A918DNX8</accession>
<dbReference type="RefSeq" id="WP_189126669.1">
    <property type="nucleotide sequence ID" value="NZ_BMNH01000017.1"/>
</dbReference>
<keyword evidence="3" id="KW-1185">Reference proteome</keyword>
<sequence>MSEAFIFVSRHRAQEGKSADLPALAREYAAFVRSHEPDALGYHAFTSEDGTELTQIHLYPDAGAMDHHLKVAHEWIGQAALSVETIAITVLGTPGPVLGEALRANEEAGVPVTVTPRPVAGFKGVA</sequence>
<evidence type="ECO:0000313" key="2">
    <source>
        <dbReference type="EMBL" id="GGO75530.1"/>
    </source>
</evidence>
<comment type="caution">
    <text evidence="2">The sequence shown here is derived from an EMBL/GenBank/DDBJ whole genome shotgun (WGS) entry which is preliminary data.</text>
</comment>
<feature type="domain" description="ABM" evidence="1">
    <location>
        <begin position="9"/>
        <end position="72"/>
    </location>
</feature>
<dbReference type="Pfam" id="PF03992">
    <property type="entry name" value="ABM"/>
    <property type="match status" value="1"/>
</dbReference>
<name>A0A918DNX8_9ACTN</name>
<reference evidence="2" key="1">
    <citation type="journal article" date="2014" name="Int. J. Syst. Evol. Microbiol.">
        <title>Complete genome sequence of Corynebacterium casei LMG S-19264T (=DSM 44701T), isolated from a smear-ripened cheese.</title>
        <authorList>
            <consortium name="US DOE Joint Genome Institute (JGI-PGF)"/>
            <person name="Walter F."/>
            <person name="Albersmeier A."/>
            <person name="Kalinowski J."/>
            <person name="Ruckert C."/>
        </authorList>
    </citation>
    <scope>NUCLEOTIDE SEQUENCE</scope>
    <source>
        <strain evidence="2">CGMCC 4.7368</strain>
    </source>
</reference>